<comment type="caution">
    <text evidence="2">The sequence shown here is derived from an EMBL/GenBank/DDBJ whole genome shotgun (WGS) entry which is preliminary data.</text>
</comment>
<feature type="region of interest" description="Disordered" evidence="1">
    <location>
        <begin position="215"/>
        <end position="246"/>
    </location>
</feature>
<proteinExistence type="predicted"/>
<evidence type="ECO:0000313" key="2">
    <source>
        <dbReference type="EMBL" id="PRQ72139.1"/>
    </source>
</evidence>
<protein>
    <submittedName>
        <fullName evidence="2">Uncharacterized protein</fullName>
    </submittedName>
</protein>
<gene>
    <name evidence="2" type="ORF">AAT19DRAFT_9478</name>
</gene>
<evidence type="ECO:0000256" key="1">
    <source>
        <dbReference type="SAM" id="MobiDB-lite"/>
    </source>
</evidence>
<sequence>MLQHLENLDKRYTAHVFDMSDILSQSLLETARQRFPVRLCRYLRAVRTTQGHNFVAILAGTVISVSRILAITRSFLTTSAWDTSLHNDPQDKLLSLDYLATALEAVSRTYPEAPDIAEVSEAVRAERLALAMLAGGSGSTLSYKSATAVPPSLGRLNGWTYASEVSALTPLLVHEINETLYDHVMPPSSNASSTDVSERSDFNIVKASPPWNDFELVSSGSEGASHRTGGPSPALQGPSSSLLSGSEWSTVSSEGFASTLWPSADCTFDSSFGAAQASTTSEVNETVDAQALLDLLGNTANPDVDVSASSTANFLLSAPTTAPPSTLEQANQADRLLLSLDSPPPSFTTTAQDLFDASTSNGAGNFDWFDVAGDFGAT</sequence>
<dbReference type="EMBL" id="LCTV02000010">
    <property type="protein sequence ID" value="PRQ72139.1"/>
    <property type="molecule type" value="Genomic_DNA"/>
</dbReference>
<feature type="compositionally biased region" description="Low complexity" evidence="1">
    <location>
        <begin position="229"/>
        <end position="246"/>
    </location>
</feature>
<name>A0A2T0A2A4_RHOTO</name>
<accession>A0A2T0A2A4</accession>
<organism evidence="2 3">
    <name type="scientific">Rhodotorula toruloides</name>
    <name type="common">Yeast</name>
    <name type="synonym">Rhodosporidium toruloides</name>
    <dbReference type="NCBI Taxonomy" id="5286"/>
    <lineage>
        <taxon>Eukaryota</taxon>
        <taxon>Fungi</taxon>
        <taxon>Dikarya</taxon>
        <taxon>Basidiomycota</taxon>
        <taxon>Pucciniomycotina</taxon>
        <taxon>Microbotryomycetes</taxon>
        <taxon>Sporidiobolales</taxon>
        <taxon>Sporidiobolaceae</taxon>
        <taxon>Rhodotorula</taxon>
    </lineage>
</organism>
<dbReference type="AlphaFoldDB" id="A0A2T0A2A4"/>
<dbReference type="Proteomes" id="UP000239560">
    <property type="component" value="Unassembled WGS sequence"/>
</dbReference>
<evidence type="ECO:0000313" key="3">
    <source>
        <dbReference type="Proteomes" id="UP000239560"/>
    </source>
</evidence>
<reference evidence="2 3" key="1">
    <citation type="journal article" date="2018" name="Elife">
        <title>Functional genomics of lipid metabolism in the oleaginous yeast Rhodosporidium toruloides.</title>
        <authorList>
            <person name="Coradetti S.T."/>
            <person name="Pinel D."/>
            <person name="Geiselman G."/>
            <person name="Ito M."/>
            <person name="Mondo S."/>
            <person name="Reilly M.C."/>
            <person name="Cheng Y.F."/>
            <person name="Bauer S."/>
            <person name="Grigoriev I."/>
            <person name="Gladden J.M."/>
            <person name="Simmons B.A."/>
            <person name="Brem R."/>
            <person name="Arkin A.P."/>
            <person name="Skerker J.M."/>
        </authorList>
    </citation>
    <scope>NUCLEOTIDE SEQUENCE [LARGE SCALE GENOMIC DNA]</scope>
    <source>
        <strain evidence="2 3">NBRC 0880</strain>
    </source>
</reference>